<keyword evidence="5" id="KW-0964">Secreted</keyword>
<feature type="transmembrane region" description="Helical" evidence="9">
    <location>
        <begin position="707"/>
        <end position="727"/>
    </location>
</feature>
<feature type="domain" description="Lipase" evidence="11">
    <location>
        <begin position="40"/>
        <end position="331"/>
    </location>
</feature>
<keyword evidence="9" id="KW-1133">Transmembrane helix</keyword>
<feature type="signal peptide" evidence="10">
    <location>
        <begin position="1"/>
        <end position="19"/>
    </location>
</feature>
<dbReference type="Gene3D" id="3.40.50.1820">
    <property type="entry name" value="alpha/beta hydrolase"/>
    <property type="match status" value="1"/>
</dbReference>
<reference evidence="13 14" key="1">
    <citation type="journal article" date="2024" name="Ann. Entomol. Soc. Am.">
        <title>Genomic analyses of the southern and eastern yellowjacket wasps (Hymenoptera: Vespidae) reveal evolutionary signatures of social life.</title>
        <authorList>
            <person name="Catto M.A."/>
            <person name="Caine P.B."/>
            <person name="Orr S.E."/>
            <person name="Hunt B.G."/>
            <person name="Goodisman M.A.D."/>
        </authorList>
    </citation>
    <scope>NUCLEOTIDE SEQUENCE [LARGE SCALE GENOMIC DNA]</scope>
    <source>
        <strain evidence="13">233</strain>
        <tissue evidence="13">Head and thorax</tissue>
    </source>
</reference>
<evidence type="ECO:0000259" key="11">
    <source>
        <dbReference type="Pfam" id="PF00151"/>
    </source>
</evidence>
<evidence type="ECO:0000256" key="5">
    <source>
        <dbReference type="ARBA" id="ARBA00022525"/>
    </source>
</evidence>
<keyword evidence="14" id="KW-1185">Reference proteome</keyword>
<sequence>MSLVESYILLAIAFVLAYAHPQNTLLNDVETVIKSVFKAAREPATFNLYTRENPFGEEQLFLNNTEVLYASHFNESRPTKFIVHGFSDTGNEAWVRGLIDEYHNVKEKLEKFHDNHGQIVSVNTESDVARFKGQQDNALIDPYLLHEDVNVIVVGWGILAADVYPVAANNTRKVGEFFGDFLEFLNRESNLEYKDVHISGHSLGSHVAGFAGAYLDGRIGRITGLDPASPLFETISGIVDPEFRLDPTDAQFVDVIHTSGPAFGFLAPLGHADFYPNNGEFPQPGCSFLPTTTYCSHSRAHQFMTESIGSTAGFKARTCESWEKYKEGRCNYNPIVLMGEYASTSLRGVMHAYMYLNFHPDLQNVMELRPTMYRFYLKFFIVFNIIILIFCNNENDFIRDYFEHRKISNVVGFSCYNVTNNMKLLRSFNEIHTFVAILKNEYLIKSDEILTRSLYTNNHYLGIFLDLRCENQNVSRLISKASKYHMYDEAHKWLIIGHNLKESLKIIDDSNFNIATDVIIAEPSTHGYVLYDVYNLSKNHGGSLKTILFGTWHKETGLYVTLIKQKFNRRANLQKMKLNVGVHFDHKLSNISIDKYLLDYNNKSKDSHSKFMYAILINIAELYNFTMNVTKIDTWEKRGGNRGPMFAAFEEGIIDIYINPSMMIAEKLNYGDIIAPVWPIRTCFLFRMISSTNLQFTQFIQPLSIHVWYAMLIITALTAFILLTVLRKEGFHDFIGLCGISILSSVGAISQQASAVVPYGVAGRIAFLHIMFFSLLIFNYYSASMVSNRLRNMGNKMNDSLISLANSNFKIAIEPTEYINSLLQEPHIDVRYFYQNRWLKLPQSMRYLPIEEGLNHVAQGGFAYHTLTESAYPYIERTFETSMMCELMEVHLFRTTLGLWTRKNGPFTEMLKIGFTKMNNIGLRDRELKRWSARKPRCPANMLIAEAISIQEAAPVLLFLIVGMVLSLSVCAIENIIFWFWSKSSMNE</sequence>
<accession>A0ABD2AB70</accession>
<keyword evidence="10" id="KW-0732">Signal</keyword>
<gene>
    <name evidence="13" type="ORF">V1478_011734</name>
</gene>
<evidence type="ECO:0000259" key="12">
    <source>
        <dbReference type="Pfam" id="PF24576"/>
    </source>
</evidence>
<dbReference type="Pfam" id="PF24576">
    <property type="entry name" value="IR75A_N"/>
    <property type="match status" value="1"/>
</dbReference>
<comment type="caution">
    <text evidence="13">The sequence shown here is derived from an EMBL/GenBank/DDBJ whole genome shotgun (WGS) entry which is preliminary data.</text>
</comment>
<evidence type="ECO:0000256" key="7">
    <source>
        <dbReference type="ARBA" id="ARBA00023157"/>
    </source>
</evidence>
<comment type="catalytic activity">
    <reaction evidence="1">
        <text>a 1,2-diacyl-sn-glycero-3-phosphocholine + H2O = a 2-acyl-sn-glycero-3-phosphocholine + a fatty acid + H(+)</text>
        <dbReference type="Rhea" id="RHEA:18689"/>
        <dbReference type="ChEBI" id="CHEBI:15377"/>
        <dbReference type="ChEBI" id="CHEBI:15378"/>
        <dbReference type="ChEBI" id="CHEBI:28868"/>
        <dbReference type="ChEBI" id="CHEBI:57643"/>
        <dbReference type="ChEBI" id="CHEBI:57875"/>
        <dbReference type="EC" id="3.1.1.32"/>
    </reaction>
</comment>
<evidence type="ECO:0000256" key="3">
    <source>
        <dbReference type="ARBA" id="ARBA00010701"/>
    </source>
</evidence>
<evidence type="ECO:0000256" key="2">
    <source>
        <dbReference type="ARBA" id="ARBA00004613"/>
    </source>
</evidence>
<dbReference type="EMBL" id="JAUDFV010000152">
    <property type="protein sequence ID" value="KAL2717858.1"/>
    <property type="molecule type" value="Genomic_DNA"/>
</dbReference>
<evidence type="ECO:0000256" key="1">
    <source>
        <dbReference type="ARBA" id="ARBA00000111"/>
    </source>
</evidence>
<feature type="domain" description="Ionotropic receptor 75a N-terminal" evidence="12">
    <location>
        <begin position="393"/>
        <end position="581"/>
    </location>
</feature>
<evidence type="ECO:0000313" key="13">
    <source>
        <dbReference type="EMBL" id="KAL2717858.1"/>
    </source>
</evidence>
<dbReference type="SUPFAM" id="SSF53474">
    <property type="entry name" value="alpha/beta-Hydrolases"/>
    <property type="match status" value="1"/>
</dbReference>
<evidence type="ECO:0000256" key="8">
    <source>
        <dbReference type="RuleBase" id="RU004262"/>
    </source>
</evidence>
<dbReference type="EC" id="3.1.1.32" evidence="4"/>
<feature type="transmembrane region" description="Helical" evidence="9">
    <location>
        <begin position="765"/>
        <end position="783"/>
    </location>
</feature>
<evidence type="ECO:0000256" key="6">
    <source>
        <dbReference type="ARBA" id="ARBA00022801"/>
    </source>
</evidence>
<dbReference type="SUPFAM" id="SSF53850">
    <property type="entry name" value="Periplasmic binding protein-like II"/>
    <property type="match status" value="1"/>
</dbReference>
<comment type="subcellular location">
    <subcellularLocation>
        <location evidence="2">Secreted</location>
    </subcellularLocation>
</comment>
<evidence type="ECO:0000256" key="4">
    <source>
        <dbReference type="ARBA" id="ARBA00013179"/>
    </source>
</evidence>
<protein>
    <recommendedName>
        <fullName evidence="4">phospholipase A1</fullName>
        <ecNumber evidence="4">3.1.1.32</ecNumber>
    </recommendedName>
</protein>
<dbReference type="PANTHER" id="PTHR11610:SF173">
    <property type="entry name" value="LIPASE DOMAIN-CONTAINING PROTEIN-RELATED"/>
    <property type="match status" value="1"/>
</dbReference>
<dbReference type="CDD" id="cd00707">
    <property type="entry name" value="Pancreat_lipase_like"/>
    <property type="match status" value="1"/>
</dbReference>
<keyword evidence="9" id="KW-0812">Transmembrane</keyword>
<keyword evidence="9" id="KW-0472">Membrane</keyword>
<feature type="transmembrane region" description="Helical" evidence="9">
    <location>
        <begin position="734"/>
        <end position="753"/>
    </location>
</feature>
<comment type="similarity">
    <text evidence="3 8">Belongs to the AB hydrolase superfamily. Lipase family.</text>
</comment>
<dbReference type="Gene3D" id="1.10.287.70">
    <property type="match status" value="1"/>
</dbReference>
<dbReference type="GO" id="GO:0008970">
    <property type="term" value="F:phospholipase A1 activity"/>
    <property type="evidence" value="ECO:0007669"/>
    <property type="project" value="UniProtKB-EC"/>
</dbReference>
<feature type="chain" id="PRO_5044781023" description="phospholipase A1" evidence="10">
    <location>
        <begin position="20"/>
        <end position="988"/>
    </location>
</feature>
<dbReference type="Proteomes" id="UP001607302">
    <property type="component" value="Unassembled WGS sequence"/>
</dbReference>
<dbReference type="GO" id="GO:0005576">
    <property type="term" value="C:extracellular region"/>
    <property type="evidence" value="ECO:0007669"/>
    <property type="project" value="UniProtKB-SubCell"/>
</dbReference>
<keyword evidence="7" id="KW-1015">Disulfide bond</keyword>
<dbReference type="Pfam" id="PF00151">
    <property type="entry name" value="Lipase"/>
    <property type="match status" value="1"/>
</dbReference>
<evidence type="ECO:0000313" key="14">
    <source>
        <dbReference type="Proteomes" id="UP001607302"/>
    </source>
</evidence>
<dbReference type="InterPro" id="IPR057074">
    <property type="entry name" value="IR75A_N"/>
</dbReference>
<dbReference type="InterPro" id="IPR029058">
    <property type="entry name" value="AB_hydrolase_fold"/>
</dbReference>
<organism evidence="13 14">
    <name type="scientific">Vespula squamosa</name>
    <name type="common">Southern yellow jacket</name>
    <name type="synonym">Wasp</name>
    <dbReference type="NCBI Taxonomy" id="30214"/>
    <lineage>
        <taxon>Eukaryota</taxon>
        <taxon>Metazoa</taxon>
        <taxon>Ecdysozoa</taxon>
        <taxon>Arthropoda</taxon>
        <taxon>Hexapoda</taxon>
        <taxon>Insecta</taxon>
        <taxon>Pterygota</taxon>
        <taxon>Neoptera</taxon>
        <taxon>Endopterygota</taxon>
        <taxon>Hymenoptera</taxon>
        <taxon>Apocrita</taxon>
        <taxon>Aculeata</taxon>
        <taxon>Vespoidea</taxon>
        <taxon>Vespidae</taxon>
        <taxon>Vespinae</taxon>
        <taxon>Vespula</taxon>
    </lineage>
</organism>
<dbReference type="InterPro" id="IPR013818">
    <property type="entry name" value="Lipase"/>
</dbReference>
<dbReference type="InterPro" id="IPR000734">
    <property type="entry name" value="TAG_lipase"/>
</dbReference>
<evidence type="ECO:0000256" key="9">
    <source>
        <dbReference type="SAM" id="Phobius"/>
    </source>
</evidence>
<feature type="transmembrane region" description="Helical" evidence="9">
    <location>
        <begin position="956"/>
        <end position="981"/>
    </location>
</feature>
<name>A0ABD2AB70_VESSQ</name>
<keyword evidence="6" id="KW-0378">Hydrolase</keyword>
<evidence type="ECO:0000256" key="10">
    <source>
        <dbReference type="SAM" id="SignalP"/>
    </source>
</evidence>
<dbReference type="PANTHER" id="PTHR11610">
    <property type="entry name" value="LIPASE"/>
    <property type="match status" value="1"/>
</dbReference>
<dbReference type="AlphaFoldDB" id="A0ABD2AB70"/>
<dbReference type="InterPro" id="IPR033906">
    <property type="entry name" value="Lipase_N"/>
</dbReference>
<proteinExistence type="inferred from homology"/>